<accession>A0A502LH70</accession>
<evidence type="ECO:0000256" key="16">
    <source>
        <dbReference type="HAMAP-Rule" id="MF_00134"/>
    </source>
</evidence>
<dbReference type="InterPro" id="IPR001468">
    <property type="entry name" value="Indole-3-GlycerolPSynthase_CS"/>
</dbReference>
<evidence type="ECO:0000256" key="6">
    <source>
        <dbReference type="ARBA" id="ARBA00009847"/>
    </source>
</evidence>
<evidence type="ECO:0000256" key="4">
    <source>
        <dbReference type="ARBA" id="ARBA00004696"/>
    </source>
</evidence>
<sequence>MMITQDFTKPIDSATVLQKIVLDKAQWVKAKETEFPLSQFKQNIQKSDRSFYAALAKGTHQKPAYILECKKASPSKGLIRAEFNLEEIANVYKHYASAVSVLTDEKYFQGNFEFLPLVRGIVNQPVLCKDFMISEYQVYLARYYQADAILLMLSVVNDETYRVLADLAHSLGMGVLTETSNEEEFERALALGAKIIGVNNRNLHDLSVDLNRVVELTEKYANRIPADIRIISESGIYNHKQIRQLQKVAHGFLIGSSLMGNQDLNNAVRSVIFGENKVCGLTRAQDVKIVYENGALYGGLIFAEHSKRCVSLRQAQELVTAAPLRFVGVFQNQEIDFIVKIANQLQLYAVQLHGVETEAFITALRQQLPKNTQIWKAISVNTEVQSAVDFTDDLNVDRYIFDSQTENQQGGTGKTFDWSLIPEHLKHKIILAGGISPNNVEQAIQQNCLGLDLNSGVESSAGVKNEEKVRLVFEKIFNSF</sequence>
<evidence type="ECO:0000256" key="15">
    <source>
        <dbReference type="ARBA" id="ARBA00025592"/>
    </source>
</evidence>
<feature type="domain" description="N-(5'phosphoribosyl) anthranilate isomerase (PRAI)" evidence="19">
    <location>
        <begin position="276"/>
        <end position="474"/>
    </location>
</feature>
<dbReference type="FunFam" id="3.20.20.70:FF:000165">
    <property type="entry name" value="Multifunctional fusion protein"/>
    <property type="match status" value="1"/>
</dbReference>
<comment type="similarity">
    <text evidence="5">In the N-terminal section; belongs to the TrpC family.</text>
</comment>
<dbReference type="InterPro" id="IPR013798">
    <property type="entry name" value="Indole-3-glycerol_P_synth_dom"/>
</dbReference>
<keyword evidence="13 16" id="KW-0456">Lyase</keyword>
<organism evidence="20 21">
    <name type="scientific">Haemophilus haemolyticus</name>
    <dbReference type="NCBI Taxonomy" id="726"/>
    <lineage>
        <taxon>Bacteria</taxon>
        <taxon>Pseudomonadati</taxon>
        <taxon>Pseudomonadota</taxon>
        <taxon>Gammaproteobacteria</taxon>
        <taxon>Pasteurellales</taxon>
        <taxon>Pasteurellaceae</taxon>
        <taxon>Haemophilus</taxon>
    </lineage>
</organism>
<keyword evidence="12 17" id="KW-0413">Isomerase</keyword>
<evidence type="ECO:0000259" key="19">
    <source>
        <dbReference type="Pfam" id="PF00697"/>
    </source>
</evidence>
<dbReference type="InterPro" id="IPR045186">
    <property type="entry name" value="Indole-3-glycerol_P_synth"/>
</dbReference>
<evidence type="ECO:0000256" key="3">
    <source>
        <dbReference type="ARBA" id="ARBA00004664"/>
    </source>
</evidence>
<evidence type="ECO:0000256" key="9">
    <source>
        <dbReference type="ARBA" id="ARBA00022793"/>
    </source>
</evidence>
<dbReference type="HAMAP" id="MF_00135">
    <property type="entry name" value="PRAI"/>
    <property type="match status" value="1"/>
</dbReference>
<dbReference type="UniPathway" id="UPA00035">
    <property type="reaction ID" value="UER00042"/>
</dbReference>
<dbReference type="Proteomes" id="UP000316282">
    <property type="component" value="Unassembled WGS sequence"/>
</dbReference>
<keyword evidence="11 16" id="KW-0057">Aromatic amino acid biosynthesis</keyword>
<evidence type="ECO:0000256" key="13">
    <source>
        <dbReference type="ARBA" id="ARBA00023239"/>
    </source>
</evidence>
<dbReference type="GO" id="GO:0004640">
    <property type="term" value="F:phosphoribosylanthranilate isomerase activity"/>
    <property type="evidence" value="ECO:0007669"/>
    <property type="project" value="UniProtKB-UniRule"/>
</dbReference>
<comment type="catalytic activity">
    <reaction evidence="1 17">
        <text>N-(5-phospho-beta-D-ribosyl)anthranilate = 1-(2-carboxyphenylamino)-1-deoxy-D-ribulose 5-phosphate</text>
        <dbReference type="Rhea" id="RHEA:21540"/>
        <dbReference type="ChEBI" id="CHEBI:18277"/>
        <dbReference type="ChEBI" id="CHEBI:58613"/>
        <dbReference type="EC" id="5.3.1.24"/>
    </reaction>
</comment>
<dbReference type="InterPro" id="IPR011060">
    <property type="entry name" value="RibuloseP-bd_barrel"/>
</dbReference>
<keyword evidence="9 16" id="KW-0210">Decarboxylase</keyword>
<feature type="domain" description="Indole-3-glycerol phosphate synthase" evidence="18">
    <location>
        <begin position="17"/>
        <end position="270"/>
    </location>
</feature>
<reference evidence="20 21" key="1">
    <citation type="submission" date="2019-01" db="EMBL/GenBank/DDBJ databases">
        <title>Comparative genomic analysis identifies haemin-independent Haemophilus haemolyticus: a formal re-classification of Haemophilus intermedius.</title>
        <authorList>
            <person name="Harris T.M."/>
            <person name="Price E.P."/>
            <person name="Sarovich D.S."/>
            <person name="Norskov-Lauritsen N."/>
            <person name="Beissbarth J."/>
            <person name="Chang A.B."/>
            <person name="Smith-Vaughan H.C."/>
        </authorList>
    </citation>
    <scope>NUCLEOTIDE SEQUENCE [LARGE SCALE GENOMIC DNA]</scope>
    <source>
        <strain evidence="20 21">60982 B Hi-1</strain>
    </source>
</reference>
<dbReference type="EMBL" id="SDPD01000008">
    <property type="protein sequence ID" value="TPH21163.1"/>
    <property type="molecule type" value="Genomic_DNA"/>
</dbReference>
<dbReference type="SUPFAM" id="SSF51366">
    <property type="entry name" value="Ribulose-phoshate binding barrel"/>
    <property type="match status" value="2"/>
</dbReference>
<comment type="similarity">
    <text evidence="16">Belongs to the TrpC family.</text>
</comment>
<dbReference type="CDD" id="cd00331">
    <property type="entry name" value="IGPS"/>
    <property type="match status" value="1"/>
</dbReference>
<dbReference type="NCBIfam" id="NF006945">
    <property type="entry name" value="PRK09427.1"/>
    <property type="match status" value="1"/>
</dbReference>
<evidence type="ECO:0000256" key="14">
    <source>
        <dbReference type="ARBA" id="ARBA00023268"/>
    </source>
</evidence>
<evidence type="ECO:0000256" key="10">
    <source>
        <dbReference type="ARBA" id="ARBA00022822"/>
    </source>
</evidence>
<dbReference type="AlphaFoldDB" id="A0A502LH70"/>
<dbReference type="InterPro" id="IPR001240">
    <property type="entry name" value="PRAI_dom"/>
</dbReference>
<dbReference type="GO" id="GO:0004425">
    <property type="term" value="F:indole-3-glycerol-phosphate synthase activity"/>
    <property type="evidence" value="ECO:0007669"/>
    <property type="project" value="UniProtKB-UniRule"/>
</dbReference>
<dbReference type="GO" id="GO:0000162">
    <property type="term" value="P:L-tryptophan biosynthetic process"/>
    <property type="evidence" value="ECO:0007669"/>
    <property type="project" value="UniProtKB-UniRule"/>
</dbReference>
<comment type="pathway">
    <text evidence="4 16">Amino-acid biosynthesis; L-tryptophan biosynthesis; L-tryptophan from chorismate: step 4/5.</text>
</comment>
<comment type="similarity">
    <text evidence="17">Belongs to the TrpF family.</text>
</comment>
<comment type="similarity">
    <text evidence="6">In the C-terminal section; belongs to the TrpF family.</text>
</comment>
<keyword evidence="10 16" id="KW-0822">Tryptophan biosynthesis</keyword>
<evidence type="ECO:0000256" key="2">
    <source>
        <dbReference type="ARBA" id="ARBA00001633"/>
    </source>
</evidence>
<dbReference type="CDD" id="cd00405">
    <property type="entry name" value="PRAI"/>
    <property type="match status" value="1"/>
</dbReference>
<comment type="caution">
    <text evidence="20">The sequence shown here is derived from an EMBL/GenBank/DDBJ whole genome shotgun (WGS) entry which is preliminary data.</text>
</comment>
<dbReference type="HAMAP" id="MF_00134_B">
    <property type="entry name" value="IGPS_B"/>
    <property type="match status" value="1"/>
</dbReference>
<dbReference type="InterPro" id="IPR013785">
    <property type="entry name" value="Aldolase_TIM"/>
</dbReference>
<evidence type="ECO:0000256" key="11">
    <source>
        <dbReference type="ARBA" id="ARBA00023141"/>
    </source>
</evidence>
<keyword evidence="14" id="KW-0511">Multifunctional enzyme</keyword>
<dbReference type="EC" id="5.3.1.24" evidence="17"/>
<evidence type="ECO:0000256" key="1">
    <source>
        <dbReference type="ARBA" id="ARBA00001164"/>
    </source>
</evidence>
<proteinExistence type="inferred from homology"/>
<comment type="pathway">
    <text evidence="3 17">Amino-acid biosynthesis; L-tryptophan biosynthesis; L-tryptophan from chorismate: step 3/5.</text>
</comment>
<evidence type="ECO:0000259" key="18">
    <source>
        <dbReference type="Pfam" id="PF00218"/>
    </source>
</evidence>
<name>A0A502LH70_HAEHA</name>
<evidence type="ECO:0000313" key="21">
    <source>
        <dbReference type="Proteomes" id="UP000316282"/>
    </source>
</evidence>
<protein>
    <recommendedName>
        <fullName evidence="16 17">Multifunctional fusion protein</fullName>
    </recommendedName>
    <domain>
        <recommendedName>
            <fullName evidence="16">Indole-3-glycerol phosphate synthase</fullName>
            <shortName evidence="16">IGPS</shortName>
            <ecNumber evidence="16">4.1.1.48</ecNumber>
        </recommendedName>
    </domain>
    <domain>
        <recommendedName>
            <fullName evidence="17">N-(5'-phosphoribosyl)anthranilate isomerase</fullName>
            <shortName evidence="17">PRAI</shortName>
            <ecNumber evidence="17">5.3.1.24</ecNumber>
        </recommendedName>
    </domain>
</protein>
<dbReference type="Pfam" id="PF00218">
    <property type="entry name" value="IGPS"/>
    <property type="match status" value="1"/>
</dbReference>
<evidence type="ECO:0000256" key="5">
    <source>
        <dbReference type="ARBA" id="ARBA00007902"/>
    </source>
</evidence>
<dbReference type="PANTHER" id="PTHR22854">
    <property type="entry name" value="TRYPTOPHAN BIOSYNTHESIS PROTEIN"/>
    <property type="match status" value="1"/>
</dbReference>
<evidence type="ECO:0000256" key="12">
    <source>
        <dbReference type="ARBA" id="ARBA00023235"/>
    </source>
</evidence>
<dbReference type="Gene3D" id="3.20.20.70">
    <property type="entry name" value="Aldolase class I"/>
    <property type="match status" value="2"/>
</dbReference>
<dbReference type="PROSITE" id="PS00614">
    <property type="entry name" value="IGPS"/>
    <property type="match status" value="1"/>
</dbReference>
<comment type="catalytic activity">
    <reaction evidence="2 16">
        <text>1-(2-carboxyphenylamino)-1-deoxy-D-ribulose 5-phosphate + H(+) = (1S,2R)-1-C-(indol-3-yl)glycerol 3-phosphate + CO2 + H2O</text>
        <dbReference type="Rhea" id="RHEA:23476"/>
        <dbReference type="ChEBI" id="CHEBI:15377"/>
        <dbReference type="ChEBI" id="CHEBI:15378"/>
        <dbReference type="ChEBI" id="CHEBI:16526"/>
        <dbReference type="ChEBI" id="CHEBI:58613"/>
        <dbReference type="ChEBI" id="CHEBI:58866"/>
        <dbReference type="EC" id="4.1.1.48"/>
    </reaction>
</comment>
<gene>
    <name evidence="17 20" type="primary">trpF</name>
    <name evidence="16" type="synonym">trpC</name>
    <name evidence="20" type="ORF">EUX52_06735</name>
</gene>
<dbReference type="PANTHER" id="PTHR22854:SF2">
    <property type="entry name" value="INDOLE-3-GLYCEROL-PHOSPHATE SYNTHASE"/>
    <property type="match status" value="1"/>
</dbReference>
<evidence type="ECO:0000313" key="20">
    <source>
        <dbReference type="EMBL" id="TPH21163.1"/>
    </source>
</evidence>
<keyword evidence="8 16" id="KW-0028">Amino-acid biosynthesis</keyword>
<dbReference type="Pfam" id="PF00697">
    <property type="entry name" value="PRAI"/>
    <property type="match status" value="1"/>
</dbReference>
<evidence type="ECO:0000256" key="8">
    <source>
        <dbReference type="ARBA" id="ARBA00022605"/>
    </source>
</evidence>
<comment type="subunit">
    <text evidence="7">Monomer.</text>
</comment>
<dbReference type="EC" id="4.1.1.48" evidence="16"/>
<dbReference type="FunFam" id="3.20.20.70:FF:000024">
    <property type="entry name" value="Indole-3-glycerol phosphate synthase"/>
    <property type="match status" value="1"/>
</dbReference>
<evidence type="ECO:0000256" key="17">
    <source>
        <dbReference type="HAMAP-Rule" id="MF_00135"/>
    </source>
</evidence>
<comment type="function">
    <text evidence="15">Bifunctional enzyme that catalyzes two sequential steps of tryptophan biosynthetic pathway. The first reaction is catalyzed by the isomerase, coded by the TrpF domain; the second reaction is catalyzed by the synthase, coded by the TrpC domain.</text>
</comment>
<evidence type="ECO:0000256" key="7">
    <source>
        <dbReference type="ARBA" id="ARBA00011245"/>
    </source>
</evidence>